<evidence type="ECO:0000313" key="3">
    <source>
        <dbReference type="Proteomes" id="UP001230268"/>
    </source>
</evidence>
<dbReference type="InterPro" id="IPR023393">
    <property type="entry name" value="START-like_dom_sf"/>
</dbReference>
<dbReference type="AlphaFoldDB" id="A0AAD8PEW9"/>
<sequence>MMETEETPASGTPVGESPIKEAAEGETTMGSKLYRRLVNIVPASILENAPMISKCCEPGEAEDPTVEHVISHTPRDLSDEKYVSHGSDVETATSSGEPENPSEDASAEENDRLVMRAVKEVDVNDVPSIQIGSREGSIKQFGDERTSAASTYTVRSSQRDPELIERAMLIFIDNSVCLAKRAITDNKLVLAEKLICGMLKRIQDVYGGAENAETDENQPHPYVRMMERLPKDTPTPVREAVSVVAEDAIFMTSLVEKILVMDLIATFNMMSMKTHIQEYRQQFLPKLWPSAVETANYEMRHSKTVDMSARTDRQNEVLSQDTERGRASLSSSPRIVTRREVKHVSMAQEPLTTERRQMKKPSRYLAYASRIIGSRKNTMFGQHFSKNKVRTADGWVKEPYRTLETYYRFEGNGSVSVKVRGKLSTDLIRVLCIINETDLSAEWVPFLKDASNVHVFSKTTKLFQQQYEYPVVGAKNTTVFGIAINALEESGCYILGCRGPPETAKDVEQLQRIIKDEGIEDATPFVDFKDSKCTLWGLEVKPIPPKVRQKSADLCFLLYPMERHTLVELYANITPEVKLVPARIVTYIIKKVVVTIFKKIAQISKNFENTPFMKRKEENVEFYEWIAKVLEDYRGRGGRKNCNISICTYDTACNDC</sequence>
<protein>
    <submittedName>
        <fullName evidence="2">Uncharacterized protein</fullName>
    </submittedName>
</protein>
<feature type="region of interest" description="Disordered" evidence="1">
    <location>
        <begin position="303"/>
        <end position="333"/>
    </location>
</feature>
<evidence type="ECO:0000256" key="1">
    <source>
        <dbReference type="SAM" id="MobiDB-lite"/>
    </source>
</evidence>
<feature type="region of interest" description="Disordered" evidence="1">
    <location>
        <begin position="73"/>
        <end position="109"/>
    </location>
</feature>
<dbReference type="SUPFAM" id="SSF55961">
    <property type="entry name" value="Bet v1-like"/>
    <property type="match status" value="1"/>
</dbReference>
<feature type="compositionally biased region" description="Basic and acidic residues" evidence="1">
    <location>
        <begin position="303"/>
        <end position="326"/>
    </location>
</feature>
<evidence type="ECO:0000313" key="2">
    <source>
        <dbReference type="EMBL" id="KAK1444075.1"/>
    </source>
</evidence>
<feature type="region of interest" description="Disordered" evidence="1">
    <location>
        <begin position="1"/>
        <end position="27"/>
    </location>
</feature>
<keyword evidence="3" id="KW-1185">Reference proteome</keyword>
<reference evidence="2" key="1">
    <citation type="submission" date="2023-08" db="EMBL/GenBank/DDBJ databases">
        <title>Draft sequence of the Babesia gibsoni genome.</title>
        <authorList>
            <person name="Yamagishi J.Y."/>
            <person name="Xuan X.X."/>
        </authorList>
    </citation>
    <scope>NUCLEOTIDE SEQUENCE</scope>
    <source>
        <strain evidence="2">Azabu</strain>
    </source>
</reference>
<dbReference type="EMBL" id="JAVEPI010000002">
    <property type="protein sequence ID" value="KAK1444075.1"/>
    <property type="molecule type" value="Genomic_DNA"/>
</dbReference>
<accession>A0AAD8PEW9</accession>
<comment type="caution">
    <text evidence="2">The sequence shown here is derived from an EMBL/GenBank/DDBJ whole genome shotgun (WGS) entry which is preliminary data.</text>
</comment>
<proteinExistence type="predicted"/>
<name>A0AAD8PEW9_BABGI</name>
<feature type="compositionally biased region" description="Basic and acidic residues" evidence="1">
    <location>
        <begin position="73"/>
        <end position="83"/>
    </location>
</feature>
<gene>
    <name evidence="2" type="ORF">BgAZ_209510</name>
</gene>
<dbReference type="Proteomes" id="UP001230268">
    <property type="component" value="Unassembled WGS sequence"/>
</dbReference>
<dbReference type="Gene3D" id="3.30.530.20">
    <property type="match status" value="1"/>
</dbReference>
<organism evidence="2 3">
    <name type="scientific">Babesia gibsoni</name>
    <dbReference type="NCBI Taxonomy" id="33632"/>
    <lineage>
        <taxon>Eukaryota</taxon>
        <taxon>Sar</taxon>
        <taxon>Alveolata</taxon>
        <taxon>Apicomplexa</taxon>
        <taxon>Aconoidasida</taxon>
        <taxon>Piroplasmida</taxon>
        <taxon>Babesiidae</taxon>
        <taxon>Babesia</taxon>
    </lineage>
</organism>